<accession>A0A6S6SR91</accession>
<gene>
    <name evidence="2" type="ORF">HELGO_WM343</name>
</gene>
<proteinExistence type="predicted"/>
<name>A0A6S6SR91_9BACT</name>
<organism evidence="2">
    <name type="scientific">uncultured Sulfurovum sp</name>
    <dbReference type="NCBI Taxonomy" id="269237"/>
    <lineage>
        <taxon>Bacteria</taxon>
        <taxon>Pseudomonadati</taxon>
        <taxon>Campylobacterota</taxon>
        <taxon>Epsilonproteobacteria</taxon>
        <taxon>Campylobacterales</taxon>
        <taxon>Sulfurovaceae</taxon>
        <taxon>Sulfurovum</taxon>
        <taxon>environmental samples</taxon>
    </lineage>
</organism>
<dbReference type="Pfam" id="PF00583">
    <property type="entry name" value="Acetyltransf_1"/>
    <property type="match status" value="1"/>
</dbReference>
<keyword evidence="2" id="KW-0808">Transferase</keyword>
<evidence type="ECO:0000313" key="2">
    <source>
        <dbReference type="EMBL" id="CAA6812949.1"/>
    </source>
</evidence>
<dbReference type="Gene3D" id="3.40.630.30">
    <property type="match status" value="1"/>
</dbReference>
<keyword evidence="2" id="KW-0032">Aminotransferase</keyword>
<dbReference type="SUPFAM" id="SSF55729">
    <property type="entry name" value="Acyl-CoA N-acyltransferases (Nat)"/>
    <property type="match status" value="1"/>
</dbReference>
<dbReference type="GO" id="GO:0008483">
    <property type="term" value="F:transaminase activity"/>
    <property type="evidence" value="ECO:0007669"/>
    <property type="project" value="UniProtKB-KW"/>
</dbReference>
<dbReference type="PROSITE" id="PS51186">
    <property type="entry name" value="GNAT"/>
    <property type="match status" value="1"/>
</dbReference>
<dbReference type="InterPro" id="IPR016181">
    <property type="entry name" value="Acyl_CoA_acyltransferase"/>
</dbReference>
<reference evidence="2" key="1">
    <citation type="submission" date="2020-01" db="EMBL/GenBank/DDBJ databases">
        <authorList>
            <person name="Meier V. D."/>
            <person name="Meier V D."/>
        </authorList>
    </citation>
    <scope>NUCLEOTIDE SEQUENCE</scope>
    <source>
        <strain evidence="2">HLG_WM_MAG_01</strain>
    </source>
</reference>
<feature type="domain" description="N-acetyltransferase" evidence="1">
    <location>
        <begin position="4"/>
        <end position="164"/>
    </location>
</feature>
<dbReference type="EMBL" id="CACVAS010000058">
    <property type="protein sequence ID" value="CAA6812949.1"/>
    <property type="molecule type" value="Genomic_DNA"/>
</dbReference>
<sequence>MKNIIIKKATPKDFEEIFKFNYQIFTEEIGQYAKNREGMKIDKFHDKNHYFIAVKDLKVIGLLAIHCQSPYSVEEKCEDFYGTIKKDSNIVEIRLFSVSKEYRKSFLSWRLVAQAIDYLLKKEIDYIVVSAIEKQVSLYQKLGFSIFAEGKQEGKAIFYPMFASFNHIIQNRFIQKCKKELTNA</sequence>
<dbReference type="InterPro" id="IPR000182">
    <property type="entry name" value="GNAT_dom"/>
</dbReference>
<dbReference type="AlphaFoldDB" id="A0A6S6SR91"/>
<protein>
    <submittedName>
        <fullName evidence="2">Aminotransferase class V-fold PLP-dependent enzyme</fullName>
    </submittedName>
</protein>
<dbReference type="GO" id="GO:0016747">
    <property type="term" value="F:acyltransferase activity, transferring groups other than amino-acyl groups"/>
    <property type="evidence" value="ECO:0007669"/>
    <property type="project" value="InterPro"/>
</dbReference>
<evidence type="ECO:0000259" key="1">
    <source>
        <dbReference type="PROSITE" id="PS51186"/>
    </source>
</evidence>